<feature type="transmembrane region" description="Helical" evidence="1">
    <location>
        <begin position="491"/>
        <end position="511"/>
    </location>
</feature>
<dbReference type="RefSeq" id="WP_201426918.1">
    <property type="nucleotide sequence ID" value="NZ_JAEQMG010000040.1"/>
</dbReference>
<feature type="transmembrane region" description="Helical" evidence="1">
    <location>
        <begin position="186"/>
        <end position="202"/>
    </location>
</feature>
<comment type="caution">
    <text evidence="3">The sequence shown here is derived from an EMBL/GenBank/DDBJ whole genome shotgun (WGS) entry which is preliminary data.</text>
</comment>
<dbReference type="Proteomes" id="UP000633365">
    <property type="component" value="Unassembled WGS sequence"/>
</dbReference>
<sequence>MKKIGNFVVRTIDYVFVAWLTIILLASVVCFSETISTGVIKYILIAIILIGITLFVMFGERIFNKLRSLLRKISSISVGKMALFLFLFVVISKIFFVFLFNNDADKTIDMRLYKSFATQIANNGIITENTVPASMYKYQVIYGLFLSPVVKIFGNDSRALTAYLSILFAIAVVLLFDIIRVYTGKTKAFVGLLLFNILPVGLFETQLLIHETPLLFFYILSFWLLLKSLNHNYHIVLRLITLLLSAILIAFGNKINQGGTVVIISYCIFALALFCKDRITAKRVIWFLTTVCCYALCFVVISGICTSYVNSVVKPSETDSVLIEHSTENRLTLGWGLYLGTNIEHAGHWNKEDHETYQKYTEFDNQEDALDYQKEIINERVQVFVDKPWIIPGHLFRKIKGLWGGLFLPFAYEEGNSINSFVLHGLHGLIYKAICAIGYLSFILLCTVILFSHKRHKNCDINSFYSPISQFKMMIIGLTSVLFLFEVMPKYVSHMQIVMFTIGIICVDGFIDNSKRIHDRVLRKKIEKE</sequence>
<gene>
    <name evidence="3" type="ORF">JKK62_02935</name>
</gene>
<evidence type="ECO:0000313" key="4">
    <source>
        <dbReference type="Proteomes" id="UP000633365"/>
    </source>
</evidence>
<feature type="transmembrane region" description="Helical" evidence="1">
    <location>
        <begin position="258"/>
        <end position="275"/>
    </location>
</feature>
<feature type="transmembrane region" description="Helical" evidence="1">
    <location>
        <begin position="429"/>
        <end position="452"/>
    </location>
</feature>
<feature type="transmembrane region" description="Helical" evidence="1">
    <location>
        <begin position="160"/>
        <end position="179"/>
    </location>
</feature>
<evidence type="ECO:0000259" key="2">
    <source>
        <dbReference type="Pfam" id="PF13231"/>
    </source>
</evidence>
<evidence type="ECO:0000256" key="1">
    <source>
        <dbReference type="SAM" id="Phobius"/>
    </source>
</evidence>
<keyword evidence="1" id="KW-1133">Transmembrane helix</keyword>
<dbReference type="AlphaFoldDB" id="A0A934TZC0"/>
<proteinExistence type="predicted"/>
<feature type="transmembrane region" description="Helical" evidence="1">
    <location>
        <begin position="42"/>
        <end position="60"/>
    </location>
</feature>
<dbReference type="Pfam" id="PF13231">
    <property type="entry name" value="PMT_2"/>
    <property type="match status" value="1"/>
</dbReference>
<feature type="domain" description="Glycosyltransferase RgtA/B/C/D-like" evidence="2">
    <location>
        <begin position="144"/>
        <end position="298"/>
    </location>
</feature>
<dbReference type="InterPro" id="IPR038731">
    <property type="entry name" value="RgtA/B/C-like"/>
</dbReference>
<feature type="transmembrane region" description="Helical" evidence="1">
    <location>
        <begin position="235"/>
        <end position="252"/>
    </location>
</feature>
<feature type="transmembrane region" description="Helical" evidence="1">
    <location>
        <begin position="464"/>
        <end position="485"/>
    </location>
</feature>
<feature type="transmembrane region" description="Helical" evidence="1">
    <location>
        <begin position="81"/>
        <end position="100"/>
    </location>
</feature>
<keyword evidence="1" id="KW-0812">Transmembrane</keyword>
<feature type="transmembrane region" description="Helical" evidence="1">
    <location>
        <begin position="208"/>
        <end position="226"/>
    </location>
</feature>
<organism evidence="3 4">
    <name type="scientific">Ruminococcus difficilis</name>
    <dbReference type="NCBI Taxonomy" id="2763069"/>
    <lineage>
        <taxon>Bacteria</taxon>
        <taxon>Bacillati</taxon>
        <taxon>Bacillota</taxon>
        <taxon>Clostridia</taxon>
        <taxon>Eubacteriales</taxon>
        <taxon>Oscillospiraceae</taxon>
        <taxon>Ruminococcus</taxon>
    </lineage>
</organism>
<keyword evidence="4" id="KW-1185">Reference proteome</keyword>
<feature type="transmembrane region" description="Helical" evidence="1">
    <location>
        <begin position="12"/>
        <end position="36"/>
    </location>
</feature>
<accession>A0A934TZC0</accession>
<evidence type="ECO:0000313" key="3">
    <source>
        <dbReference type="EMBL" id="MBK6087613.1"/>
    </source>
</evidence>
<feature type="transmembrane region" description="Helical" evidence="1">
    <location>
        <begin position="284"/>
        <end position="309"/>
    </location>
</feature>
<keyword evidence="1" id="KW-0472">Membrane</keyword>
<name>A0A934TZC0_9FIRM</name>
<protein>
    <submittedName>
        <fullName evidence="3">Glycosyltransferase family 39 protein</fullName>
    </submittedName>
</protein>
<reference evidence="3" key="1">
    <citation type="submission" date="2021-01" db="EMBL/GenBank/DDBJ databases">
        <title>Genome public.</title>
        <authorList>
            <person name="Liu C."/>
            <person name="Sun Q."/>
        </authorList>
    </citation>
    <scope>NUCLEOTIDE SEQUENCE</scope>
    <source>
        <strain evidence="3">M6</strain>
    </source>
</reference>
<dbReference type="EMBL" id="JAEQMG010000040">
    <property type="protein sequence ID" value="MBK6087613.1"/>
    <property type="molecule type" value="Genomic_DNA"/>
</dbReference>